<keyword evidence="3" id="KW-0597">Phosphoprotein</keyword>
<protein>
    <recommendedName>
        <fullName evidence="2">histidine kinase</fullName>
        <ecNumber evidence="2">2.7.13.3</ecNumber>
    </recommendedName>
</protein>
<accession>A0A9J6ZFE6</accession>
<evidence type="ECO:0000256" key="9">
    <source>
        <dbReference type="SAM" id="Phobius"/>
    </source>
</evidence>
<evidence type="ECO:0000256" key="2">
    <source>
        <dbReference type="ARBA" id="ARBA00012438"/>
    </source>
</evidence>
<dbReference type="SMART" id="SM00387">
    <property type="entry name" value="HATPase_c"/>
    <property type="match status" value="1"/>
</dbReference>
<dbReference type="KEGG" id="plig:NAG76_01120"/>
<dbReference type="EC" id="2.7.13.3" evidence="2"/>
<keyword evidence="8" id="KW-0902">Two-component regulatory system</keyword>
<feature type="transmembrane region" description="Helical" evidence="9">
    <location>
        <begin position="63"/>
        <end position="93"/>
    </location>
</feature>
<proteinExistence type="predicted"/>
<dbReference type="GO" id="GO:0005524">
    <property type="term" value="F:ATP binding"/>
    <property type="evidence" value="ECO:0007669"/>
    <property type="project" value="UniProtKB-KW"/>
</dbReference>
<gene>
    <name evidence="11" type="ORF">NAG76_01120</name>
</gene>
<keyword evidence="9" id="KW-0472">Membrane</keyword>
<dbReference type="PROSITE" id="PS50109">
    <property type="entry name" value="HIS_KIN"/>
    <property type="match status" value="1"/>
</dbReference>
<dbReference type="InterPro" id="IPR005467">
    <property type="entry name" value="His_kinase_dom"/>
</dbReference>
<sequence length="559" mass="63617">MFYPVVLYAIISALPAAYMYFYPTNVNSESLRKLTVSAIALFSFILETHFMPDINNYQYSFALIPLFFVGLYAGRFSLAMVAVCGVLFHILYFTSGSEFLLFTSYVFIVSIVNFTVHSKYQTLHSRGKIILVLCSITVATTVCVFLSVQSLDAQIRYHSNFLWQDQIKYGIVYYCTILFSFMVLIRQERQDRLLNYYQSMNYTANYESNTWIQVIRNSPISIINVNVSGEIMYANNKAYEIHTNLRPVSNQVGSIQNLDEVLSTSVILSITQLVNQVFMNRIAASTTQFDGENCFMYSALPIFSQDNEQIVAVSLFIQDITELHVLRHEIDHMDRLSLVGQMAASITHEIRNPMAVIRGFVQLLEEKSSTKGHEYYRIIIEELDRANAIISDFLALAQQREVKKELQQINKVIDDLYPLLLADANLRGQTMEFTLADQLPAISINEREIKQLMLNLSRNAMEAMDQDGHLHISTKICNEGILLSVSDQGPGLSDDMKIKIFEPFVSTKSTGTGLGLPLCADIAKRHNTHIEVLNNIDRGSIFQILFPFEKQVEKRLLSS</sequence>
<evidence type="ECO:0000256" key="6">
    <source>
        <dbReference type="ARBA" id="ARBA00022777"/>
    </source>
</evidence>
<evidence type="ECO:0000256" key="8">
    <source>
        <dbReference type="ARBA" id="ARBA00023012"/>
    </source>
</evidence>
<feature type="transmembrane region" description="Helical" evidence="9">
    <location>
        <begin position="129"/>
        <end position="147"/>
    </location>
</feature>
<dbReference type="InterPro" id="IPR003661">
    <property type="entry name" value="HisK_dim/P_dom"/>
</dbReference>
<dbReference type="SMART" id="SM00388">
    <property type="entry name" value="HisKA"/>
    <property type="match status" value="1"/>
</dbReference>
<evidence type="ECO:0000256" key="5">
    <source>
        <dbReference type="ARBA" id="ARBA00022741"/>
    </source>
</evidence>
<dbReference type="SUPFAM" id="SSF47384">
    <property type="entry name" value="Homodimeric domain of signal transducing histidine kinase"/>
    <property type="match status" value="1"/>
</dbReference>
<reference evidence="11" key="1">
    <citation type="submission" date="2022-05" db="EMBL/GenBank/DDBJ databases">
        <title>Novel bacterial taxa in a minimal lignocellulolytic consortium and its capacity to transform plastics disclosed by genome-resolved metagenomics.</title>
        <authorList>
            <person name="Rodriguez C.A.D."/>
            <person name="Diaz-Garcia L."/>
            <person name="Herrera K."/>
            <person name="Tarazona N.A."/>
            <person name="Sproer C."/>
            <person name="Overmann J."/>
            <person name="Jimenez D.J."/>
        </authorList>
    </citation>
    <scope>NUCLEOTIDE SEQUENCE</scope>
    <source>
        <strain evidence="11">MAG5</strain>
    </source>
</reference>
<keyword evidence="4" id="KW-0808">Transferase</keyword>
<dbReference type="AlphaFoldDB" id="A0A9J6ZFE6"/>
<evidence type="ECO:0000256" key="1">
    <source>
        <dbReference type="ARBA" id="ARBA00000085"/>
    </source>
</evidence>
<feature type="transmembrane region" description="Helical" evidence="9">
    <location>
        <begin position="5"/>
        <end position="22"/>
    </location>
</feature>
<evidence type="ECO:0000313" key="12">
    <source>
        <dbReference type="Proteomes" id="UP001056756"/>
    </source>
</evidence>
<evidence type="ECO:0000313" key="11">
    <source>
        <dbReference type="EMBL" id="URN94890.1"/>
    </source>
</evidence>
<dbReference type="InterPro" id="IPR036890">
    <property type="entry name" value="HATPase_C_sf"/>
</dbReference>
<dbReference type="Proteomes" id="UP001056756">
    <property type="component" value="Chromosome"/>
</dbReference>
<keyword evidence="7 11" id="KW-0067">ATP-binding</keyword>
<dbReference type="Gene3D" id="3.30.565.10">
    <property type="entry name" value="Histidine kinase-like ATPase, C-terminal domain"/>
    <property type="match status" value="1"/>
</dbReference>
<feature type="domain" description="Histidine kinase" evidence="10">
    <location>
        <begin position="345"/>
        <end position="550"/>
    </location>
</feature>
<name>A0A9J6ZFE6_9BACL</name>
<feature type="transmembrane region" description="Helical" evidence="9">
    <location>
        <begin position="34"/>
        <end position="51"/>
    </location>
</feature>
<dbReference type="Pfam" id="PF02518">
    <property type="entry name" value="HATPase_c"/>
    <property type="match status" value="1"/>
</dbReference>
<comment type="catalytic activity">
    <reaction evidence="1">
        <text>ATP + protein L-histidine = ADP + protein N-phospho-L-histidine.</text>
        <dbReference type="EC" id="2.7.13.3"/>
    </reaction>
</comment>
<dbReference type="CDD" id="cd00075">
    <property type="entry name" value="HATPase"/>
    <property type="match status" value="1"/>
</dbReference>
<keyword evidence="9" id="KW-0812">Transmembrane</keyword>
<dbReference type="CDD" id="cd00082">
    <property type="entry name" value="HisKA"/>
    <property type="match status" value="1"/>
</dbReference>
<dbReference type="PRINTS" id="PR00344">
    <property type="entry name" value="BCTRLSENSOR"/>
</dbReference>
<dbReference type="EMBL" id="CP097899">
    <property type="protein sequence ID" value="URN94890.1"/>
    <property type="molecule type" value="Genomic_DNA"/>
</dbReference>
<evidence type="ECO:0000256" key="7">
    <source>
        <dbReference type="ARBA" id="ARBA00022840"/>
    </source>
</evidence>
<organism evidence="11 12">
    <name type="scientific">Candidatus Pristimantibacillus lignocellulolyticus</name>
    <dbReference type="NCBI Taxonomy" id="2994561"/>
    <lineage>
        <taxon>Bacteria</taxon>
        <taxon>Bacillati</taxon>
        <taxon>Bacillota</taxon>
        <taxon>Bacilli</taxon>
        <taxon>Bacillales</taxon>
        <taxon>Paenibacillaceae</taxon>
        <taxon>Candidatus Pristimantibacillus</taxon>
    </lineage>
</organism>
<dbReference type="GO" id="GO:0000155">
    <property type="term" value="F:phosphorelay sensor kinase activity"/>
    <property type="evidence" value="ECO:0007669"/>
    <property type="project" value="InterPro"/>
</dbReference>
<keyword evidence="5" id="KW-0547">Nucleotide-binding</keyword>
<keyword evidence="9" id="KW-1133">Transmembrane helix</keyword>
<keyword evidence="6" id="KW-0418">Kinase</keyword>
<dbReference type="SUPFAM" id="SSF55874">
    <property type="entry name" value="ATPase domain of HSP90 chaperone/DNA topoisomerase II/histidine kinase"/>
    <property type="match status" value="1"/>
</dbReference>
<feature type="transmembrane region" description="Helical" evidence="9">
    <location>
        <begin position="99"/>
        <end position="117"/>
    </location>
</feature>
<dbReference type="InterPro" id="IPR003594">
    <property type="entry name" value="HATPase_dom"/>
</dbReference>
<feature type="transmembrane region" description="Helical" evidence="9">
    <location>
        <begin position="167"/>
        <end position="185"/>
    </location>
</feature>
<dbReference type="PANTHER" id="PTHR43065">
    <property type="entry name" value="SENSOR HISTIDINE KINASE"/>
    <property type="match status" value="1"/>
</dbReference>
<dbReference type="PANTHER" id="PTHR43065:SF10">
    <property type="entry name" value="PEROXIDE STRESS-ACTIVATED HISTIDINE KINASE MAK3"/>
    <property type="match status" value="1"/>
</dbReference>
<evidence type="ECO:0000259" key="10">
    <source>
        <dbReference type="PROSITE" id="PS50109"/>
    </source>
</evidence>
<dbReference type="InterPro" id="IPR036097">
    <property type="entry name" value="HisK_dim/P_sf"/>
</dbReference>
<evidence type="ECO:0000256" key="3">
    <source>
        <dbReference type="ARBA" id="ARBA00022553"/>
    </source>
</evidence>
<dbReference type="Gene3D" id="1.10.287.130">
    <property type="match status" value="1"/>
</dbReference>
<dbReference type="InterPro" id="IPR004358">
    <property type="entry name" value="Sig_transdc_His_kin-like_C"/>
</dbReference>
<dbReference type="Pfam" id="PF00512">
    <property type="entry name" value="HisKA"/>
    <property type="match status" value="1"/>
</dbReference>
<evidence type="ECO:0000256" key="4">
    <source>
        <dbReference type="ARBA" id="ARBA00022679"/>
    </source>
</evidence>